<dbReference type="GO" id="GO:0006508">
    <property type="term" value="P:proteolysis"/>
    <property type="evidence" value="ECO:0007669"/>
    <property type="project" value="UniProtKB-KW"/>
</dbReference>
<dbReference type="PROSITE" id="PS51935">
    <property type="entry name" value="NLPC_P60"/>
    <property type="match status" value="1"/>
</dbReference>
<dbReference type="GO" id="GO:0008234">
    <property type="term" value="F:cysteine-type peptidase activity"/>
    <property type="evidence" value="ECO:0007669"/>
    <property type="project" value="UniProtKB-KW"/>
</dbReference>
<feature type="compositionally biased region" description="Low complexity" evidence="5">
    <location>
        <begin position="383"/>
        <end position="394"/>
    </location>
</feature>
<evidence type="ECO:0000256" key="6">
    <source>
        <dbReference type="SAM" id="Phobius"/>
    </source>
</evidence>
<dbReference type="Pfam" id="PF00877">
    <property type="entry name" value="NLPC_P60"/>
    <property type="match status" value="1"/>
</dbReference>
<dbReference type="Proteomes" id="UP000005396">
    <property type="component" value="Unassembled WGS sequence"/>
</dbReference>
<dbReference type="eggNOG" id="COG0791">
    <property type="taxonomic scope" value="Bacteria"/>
</dbReference>
<comment type="similarity">
    <text evidence="1">Belongs to the peptidase C40 family.</text>
</comment>
<accession>A8RTN4</accession>
<evidence type="ECO:0000256" key="4">
    <source>
        <dbReference type="ARBA" id="ARBA00022807"/>
    </source>
</evidence>
<dbReference type="InterPro" id="IPR051794">
    <property type="entry name" value="PG_Endopeptidase_C40"/>
</dbReference>
<dbReference type="Gene3D" id="3.90.1720.10">
    <property type="entry name" value="endopeptidase domain like (from Nostoc punctiforme)"/>
    <property type="match status" value="1"/>
</dbReference>
<feature type="transmembrane region" description="Helical" evidence="6">
    <location>
        <begin position="25"/>
        <end position="45"/>
    </location>
</feature>
<sequence>MNHNRTHNMKKSDYIQVIKKYKREILQCSALAVTVVCACAMSYMAGRYSGRLNAPAAGRSEGGAVETTSQYIDLAPGSPSFLFPPGAACRDATPSNADMMDSQVLNLAYLYEDGADSTDPADSYAGRLYDLLALKDASWISGLYDLYNYTPQQLAALLGLPETAVTSPSGIIPEFRNISVHFVNSEQQETGSTSNAREIISIINTLHYFGILKDMKTMEDCADKLWNASHKYSVRIGGIYYCDGSCLDEAADGQRDAEEFGTEAAGAQTAGVEPADAVIAGSEAAGAEAVGAAVAGSEAAGGETAGAVVAGSQIAGAEAVEAAVAGSETTGAEAVEAVAGAETVGTAAAGTEAVESGAAGGEPVSSMAASAAEAETAAVASFSDASSVGSGDSDTGPADGSQTCPGHVDCTVLAVVKGTAEADSLFQAADTLEAVKASGWTGWNADTRNMAGALLAQDWSQEYGLYTVDYPVKGLLNSQEIELYMSLVPEDASRQRKDFVRYALTSVGKIPYYWGGKPSAPGYTGNGFGSLTVPDEDGRLLKGLDCSGWINWVYWSVTGKGLGAQSTGTLLGCGSPVARDELLPGDICIRFNPMAHVVIFLGWTAEGNMLCIQETTGNSNNVEVGTVTSNWESYLRILE</sequence>
<feature type="region of interest" description="Disordered" evidence="5">
    <location>
        <begin position="383"/>
        <end position="402"/>
    </location>
</feature>
<dbReference type="AlphaFoldDB" id="A8RTN4"/>
<keyword evidence="3" id="KW-0378">Hydrolase</keyword>
<name>A8RTN4_ENTBW</name>
<gene>
    <name evidence="8" type="ORF">CLOBOL_03733</name>
</gene>
<keyword evidence="4" id="KW-0788">Thiol protease</keyword>
<evidence type="ECO:0000256" key="1">
    <source>
        <dbReference type="ARBA" id="ARBA00007074"/>
    </source>
</evidence>
<protein>
    <recommendedName>
        <fullName evidence="7">NlpC/P60 domain-containing protein</fullName>
    </recommendedName>
</protein>
<dbReference type="PANTHER" id="PTHR47359">
    <property type="entry name" value="PEPTIDOGLYCAN DL-ENDOPEPTIDASE CWLO"/>
    <property type="match status" value="1"/>
</dbReference>
<keyword evidence="2" id="KW-0645">Protease</keyword>
<dbReference type="SUPFAM" id="SSF54001">
    <property type="entry name" value="Cysteine proteinases"/>
    <property type="match status" value="1"/>
</dbReference>
<dbReference type="PaxDb" id="411902-CLOBOL_03733"/>
<dbReference type="PANTHER" id="PTHR47359:SF3">
    <property type="entry name" value="NLP_P60 DOMAIN-CONTAINING PROTEIN-RELATED"/>
    <property type="match status" value="1"/>
</dbReference>
<keyword evidence="6" id="KW-0472">Membrane</keyword>
<reference evidence="8 9" key="1">
    <citation type="submission" date="2007-08" db="EMBL/GenBank/DDBJ databases">
        <authorList>
            <person name="Fulton L."/>
            <person name="Clifton S."/>
            <person name="Fulton B."/>
            <person name="Xu J."/>
            <person name="Minx P."/>
            <person name="Pepin K.H."/>
            <person name="Johnson M."/>
            <person name="Thiruvilangam P."/>
            <person name="Bhonagiri V."/>
            <person name="Nash W.E."/>
            <person name="Mardis E.R."/>
            <person name="Wilson R.K."/>
        </authorList>
    </citation>
    <scope>NUCLEOTIDE SEQUENCE [LARGE SCALE GENOMIC DNA]</scope>
    <source>
        <strain evidence="9">ATCC BAA-613 / DSM 15670 / CCUG 46953 / JCM 12243 / WAL 16351</strain>
    </source>
</reference>
<keyword evidence="6" id="KW-1133">Transmembrane helix</keyword>
<dbReference type="HOGENOM" id="CLU_017433_0_0_9"/>
<evidence type="ECO:0000256" key="5">
    <source>
        <dbReference type="SAM" id="MobiDB-lite"/>
    </source>
</evidence>
<dbReference type="EMBL" id="ABCC02000033">
    <property type="protein sequence ID" value="EDP15562.1"/>
    <property type="molecule type" value="Genomic_DNA"/>
</dbReference>
<evidence type="ECO:0000313" key="8">
    <source>
        <dbReference type="EMBL" id="EDP15562.1"/>
    </source>
</evidence>
<dbReference type="InterPro" id="IPR038765">
    <property type="entry name" value="Papain-like_cys_pep_sf"/>
</dbReference>
<evidence type="ECO:0000256" key="2">
    <source>
        <dbReference type="ARBA" id="ARBA00022670"/>
    </source>
</evidence>
<proteinExistence type="inferred from homology"/>
<comment type="caution">
    <text evidence="8">The sequence shown here is derived from an EMBL/GenBank/DDBJ whole genome shotgun (WGS) entry which is preliminary data.</text>
</comment>
<keyword evidence="6" id="KW-0812">Transmembrane</keyword>
<feature type="domain" description="NlpC/P60" evidence="7">
    <location>
        <begin position="493"/>
        <end position="639"/>
    </location>
</feature>
<dbReference type="InterPro" id="IPR000064">
    <property type="entry name" value="NLP_P60_dom"/>
</dbReference>
<evidence type="ECO:0000256" key="3">
    <source>
        <dbReference type="ARBA" id="ARBA00022801"/>
    </source>
</evidence>
<reference evidence="8 9" key="2">
    <citation type="submission" date="2007-09" db="EMBL/GenBank/DDBJ databases">
        <title>Draft genome sequence of Clostridium bolteae (ATCC BAA-613).</title>
        <authorList>
            <person name="Sudarsanam P."/>
            <person name="Ley R."/>
            <person name="Guruge J."/>
            <person name="Turnbaugh P.J."/>
            <person name="Mahowald M."/>
            <person name="Liep D."/>
            <person name="Gordon J."/>
        </authorList>
    </citation>
    <scope>NUCLEOTIDE SEQUENCE [LARGE SCALE GENOMIC DNA]</scope>
    <source>
        <strain evidence="9">ATCC BAA-613 / DSM 15670 / CCUG 46953 / JCM 12243 / WAL 16351</strain>
    </source>
</reference>
<organism evidence="8 9">
    <name type="scientific">Enterocloster bolteae (strain ATCC BAA-613 / DSM 15670 / CCUG 46953 / JCM 12243 / WAL 16351)</name>
    <name type="common">Clostridium bolteae</name>
    <dbReference type="NCBI Taxonomy" id="411902"/>
    <lineage>
        <taxon>Bacteria</taxon>
        <taxon>Bacillati</taxon>
        <taxon>Bacillota</taxon>
        <taxon>Clostridia</taxon>
        <taxon>Lachnospirales</taxon>
        <taxon>Lachnospiraceae</taxon>
        <taxon>Enterocloster</taxon>
    </lineage>
</organism>
<evidence type="ECO:0000313" key="9">
    <source>
        <dbReference type="Proteomes" id="UP000005396"/>
    </source>
</evidence>
<evidence type="ECO:0000259" key="7">
    <source>
        <dbReference type="PROSITE" id="PS51935"/>
    </source>
</evidence>